<accession>A0A7X6DJJ6</accession>
<dbReference type="InterPro" id="IPR008274">
    <property type="entry name" value="AldOxase/xan_DH_MoCoBD1"/>
</dbReference>
<organism evidence="2 3">
    <name type="scientific">Ramlibacter lithotrophicus</name>
    <dbReference type="NCBI Taxonomy" id="2606681"/>
    <lineage>
        <taxon>Bacteria</taxon>
        <taxon>Pseudomonadati</taxon>
        <taxon>Pseudomonadota</taxon>
        <taxon>Betaproteobacteria</taxon>
        <taxon>Burkholderiales</taxon>
        <taxon>Comamonadaceae</taxon>
        <taxon>Ramlibacter</taxon>
    </lineage>
</organism>
<dbReference type="SUPFAM" id="SSF54665">
    <property type="entry name" value="CO dehydrogenase molybdoprotein N-domain-like"/>
    <property type="match status" value="1"/>
</dbReference>
<reference evidence="2 3" key="1">
    <citation type="journal article" date="2020" name="Nature">
        <title>Bacterial chemolithoautotrophy via manganese oxidation.</title>
        <authorList>
            <person name="Yu H."/>
            <person name="Leadbetter J.R."/>
        </authorList>
    </citation>
    <scope>NUCLEOTIDE SEQUENCE [LARGE SCALE GENOMIC DNA]</scope>
    <source>
        <strain evidence="2 3">RBP-1</strain>
    </source>
</reference>
<dbReference type="Pfam" id="PF20256">
    <property type="entry name" value="MoCoBD_2"/>
    <property type="match status" value="1"/>
</dbReference>
<evidence type="ECO:0000313" key="2">
    <source>
        <dbReference type="EMBL" id="NKE68345.1"/>
    </source>
</evidence>
<dbReference type="EMBL" id="VTOX01000010">
    <property type="protein sequence ID" value="NKE68345.1"/>
    <property type="molecule type" value="Genomic_DNA"/>
</dbReference>
<dbReference type="PANTHER" id="PTHR11908:SF157">
    <property type="entry name" value="XANTHINE DEHYDROGENASE SUBUNIT D-RELATED"/>
    <property type="match status" value="1"/>
</dbReference>
<dbReference type="InterPro" id="IPR037165">
    <property type="entry name" value="AldOxase/xan_DH_Mopterin-bd_sf"/>
</dbReference>
<dbReference type="InterPro" id="IPR016208">
    <property type="entry name" value="Ald_Oxase/xanthine_DH-like"/>
</dbReference>
<dbReference type="GO" id="GO:0016491">
    <property type="term" value="F:oxidoreductase activity"/>
    <property type="evidence" value="ECO:0007669"/>
    <property type="project" value="InterPro"/>
</dbReference>
<dbReference type="Pfam" id="PF02738">
    <property type="entry name" value="MoCoBD_1"/>
    <property type="match status" value="1"/>
</dbReference>
<sequence length="766" mass="81568">MTGLPKYAKKPLNVVGTRPLRPDGDDKVTGRARFGADHNLPNQLIGKVLRSPHPHARLVSIDVSRALALPGVKAVVTRDDFPDLPEQFALSGELTINYRDVTRQVMAREKVLYEGHPVAAVAAVSEAVALQALALIRVEYEALPHVIDVVEAMQPGAPLLHEQQYTAGVKPKPERPSNVAKRMEFTLGDVAGGFAQADVVIEREFTTKPVHQGYIEPQACIASCTEDGQVDLWTSTQGAFTFRSQCAIVLQMDVSKIRVIPTEIGGGFGGKNNVYNEPLAIVLSRKSHRPVKMVMTREEVFRATGPTSGAHVRVKLGCTRDGRITAAQAELDFQAGAFGGSPIAQATMCAFTRYDLANVHVVGHDVTSNRPKVAAYRAPGAPIAAFAVESVVDEMAQRLDIDPIELRLRNAAREGTRTYYGPTLGPIGYVETLEAAKAHPHYSAPLGPNQGRGVATGFWFNIGNETSVALNVNEDGTVALLLGTIDVAGGHRASLSMIAAEELGIPVDRVRAVVADTSALGFNFVTAGSRGTFAGGLACAVAARDAIEKLRQRVARIREVPVEDVDWRAGRAVPAANASAPFEPMSLAEIAKVAGKTGGTIAGHAEINAQGAGPGFGTHIADVEVDRETGAVRVVRYTVVQDVGKAVHPSYVEGQLQGGAAQGIGWALNEEYVYGADGLLQNPGFLDYRVPVASDLPRIDTLIVEVPNPNHPYGVRGCGEVPIIAPMAAIANAISNAVGVRLCEQPMSPPRVLKALDEVQATRRAR</sequence>
<feature type="domain" description="Aldehyde oxidase/xanthine dehydrogenase a/b hammerhead" evidence="1">
    <location>
        <begin position="29"/>
        <end position="144"/>
    </location>
</feature>
<dbReference type="InterPro" id="IPR000674">
    <property type="entry name" value="Ald_Oxase/Xan_DH_a/b"/>
</dbReference>
<evidence type="ECO:0000313" key="3">
    <source>
        <dbReference type="Proteomes" id="UP000521868"/>
    </source>
</evidence>
<dbReference type="GO" id="GO:0005506">
    <property type="term" value="F:iron ion binding"/>
    <property type="evidence" value="ECO:0007669"/>
    <property type="project" value="InterPro"/>
</dbReference>
<protein>
    <submittedName>
        <fullName evidence="2">Xanthine dehydrogenase family protein molybdopterin-binding subunit</fullName>
    </submittedName>
</protein>
<keyword evidence="3" id="KW-1185">Reference proteome</keyword>
<dbReference type="PANTHER" id="PTHR11908">
    <property type="entry name" value="XANTHINE DEHYDROGENASE"/>
    <property type="match status" value="1"/>
</dbReference>
<dbReference type="SMART" id="SM01008">
    <property type="entry name" value="Ald_Xan_dh_C"/>
    <property type="match status" value="1"/>
</dbReference>
<dbReference type="RefSeq" id="WP_168109473.1">
    <property type="nucleotide sequence ID" value="NZ_VTOX01000010.1"/>
</dbReference>
<evidence type="ECO:0000259" key="1">
    <source>
        <dbReference type="SMART" id="SM01008"/>
    </source>
</evidence>
<dbReference type="InterPro" id="IPR036856">
    <property type="entry name" value="Ald_Oxase/Xan_DH_a/b_sf"/>
</dbReference>
<dbReference type="SUPFAM" id="SSF56003">
    <property type="entry name" value="Molybdenum cofactor-binding domain"/>
    <property type="match status" value="1"/>
</dbReference>
<proteinExistence type="predicted"/>
<dbReference type="AlphaFoldDB" id="A0A7X6DJJ6"/>
<gene>
    <name evidence="2" type="ORF">RAMLITH_21230</name>
</gene>
<dbReference type="Gene3D" id="3.30.365.10">
    <property type="entry name" value="Aldehyde oxidase/xanthine dehydrogenase, molybdopterin binding domain"/>
    <property type="match status" value="4"/>
</dbReference>
<name>A0A7X6DJJ6_9BURK</name>
<dbReference type="InterPro" id="IPR046867">
    <property type="entry name" value="AldOxase/xan_DH_MoCoBD2"/>
</dbReference>
<dbReference type="Pfam" id="PF01315">
    <property type="entry name" value="Ald_Xan_dh_C"/>
    <property type="match status" value="1"/>
</dbReference>
<comment type="caution">
    <text evidence="2">The sequence shown here is derived from an EMBL/GenBank/DDBJ whole genome shotgun (WGS) entry which is preliminary data.</text>
</comment>
<dbReference type="Gene3D" id="3.90.1170.50">
    <property type="entry name" value="Aldehyde oxidase/xanthine dehydrogenase, a/b hammerhead"/>
    <property type="match status" value="1"/>
</dbReference>
<dbReference type="Proteomes" id="UP000521868">
    <property type="component" value="Unassembled WGS sequence"/>
</dbReference>